<gene>
    <name evidence="2" type="ORF">PMACD_LOCUS9603</name>
</gene>
<dbReference type="OrthoDB" id="8115598at2759"/>
<name>A0A821TW39_9NEOP</name>
<reference evidence="2" key="1">
    <citation type="submission" date="2021-02" db="EMBL/GenBank/DDBJ databases">
        <authorList>
            <person name="Steward A R."/>
        </authorList>
    </citation>
    <scope>NUCLEOTIDE SEQUENCE</scope>
</reference>
<comment type="caution">
    <text evidence="2">The sequence shown here is derived from an EMBL/GenBank/DDBJ whole genome shotgun (WGS) entry which is preliminary data.</text>
</comment>
<evidence type="ECO:0000313" key="2">
    <source>
        <dbReference type="EMBL" id="CAF4880991.1"/>
    </source>
</evidence>
<dbReference type="Proteomes" id="UP000663880">
    <property type="component" value="Unassembled WGS sequence"/>
</dbReference>
<organism evidence="2 3">
    <name type="scientific">Pieris macdunnoughi</name>
    <dbReference type="NCBI Taxonomy" id="345717"/>
    <lineage>
        <taxon>Eukaryota</taxon>
        <taxon>Metazoa</taxon>
        <taxon>Ecdysozoa</taxon>
        <taxon>Arthropoda</taxon>
        <taxon>Hexapoda</taxon>
        <taxon>Insecta</taxon>
        <taxon>Pterygota</taxon>
        <taxon>Neoptera</taxon>
        <taxon>Endopterygota</taxon>
        <taxon>Lepidoptera</taxon>
        <taxon>Glossata</taxon>
        <taxon>Ditrysia</taxon>
        <taxon>Papilionoidea</taxon>
        <taxon>Pieridae</taxon>
        <taxon>Pierinae</taxon>
        <taxon>Pieris</taxon>
    </lineage>
</organism>
<keyword evidence="3" id="KW-1185">Reference proteome</keyword>
<accession>A0A821TW39</accession>
<sequence length="180" mass="20145">MGDSLFDIFGDMSKSTIKTIARQPISSIENMGKTVSNGPLKPMESNLPMKKGETNIKRSFMSNKGKALQSTPIRQISTPGAKVETMIYNDHAYLEEISSFMDIQFTGFSNKYDNFHTDMLDYLPLPELNIPTIVTPPNTPPPAMSKPTMDLNCSYQDDFYTDDFSIDSLPDPELNLPAIF</sequence>
<dbReference type="EMBL" id="CAJOBZ010000027">
    <property type="protein sequence ID" value="CAF4880991.1"/>
    <property type="molecule type" value="Genomic_DNA"/>
</dbReference>
<dbReference type="AlphaFoldDB" id="A0A821TW39"/>
<protein>
    <submittedName>
        <fullName evidence="2">Uncharacterized protein</fullName>
    </submittedName>
</protein>
<proteinExistence type="predicted"/>
<feature type="region of interest" description="Disordered" evidence="1">
    <location>
        <begin position="30"/>
        <end position="49"/>
    </location>
</feature>
<evidence type="ECO:0000313" key="3">
    <source>
        <dbReference type="Proteomes" id="UP000663880"/>
    </source>
</evidence>
<evidence type="ECO:0000256" key="1">
    <source>
        <dbReference type="SAM" id="MobiDB-lite"/>
    </source>
</evidence>